<protein>
    <recommendedName>
        <fullName evidence="2">histidine kinase</fullName>
        <ecNumber evidence="2">2.7.13.3</ecNumber>
    </recommendedName>
</protein>
<dbReference type="Gene3D" id="3.30.450.20">
    <property type="entry name" value="PAS domain"/>
    <property type="match status" value="2"/>
</dbReference>
<dbReference type="Pfam" id="PF08448">
    <property type="entry name" value="PAS_4"/>
    <property type="match status" value="1"/>
</dbReference>
<dbReference type="EC" id="2.7.13.3" evidence="2"/>
<dbReference type="EMBL" id="VJWA01000002">
    <property type="protein sequence ID" value="TRW14196.1"/>
    <property type="molecule type" value="Genomic_DNA"/>
</dbReference>
<dbReference type="InterPro" id="IPR001610">
    <property type="entry name" value="PAC"/>
</dbReference>
<dbReference type="PROSITE" id="PS50109">
    <property type="entry name" value="HIS_KIN"/>
    <property type="match status" value="1"/>
</dbReference>
<dbReference type="GO" id="GO:0005524">
    <property type="term" value="F:ATP binding"/>
    <property type="evidence" value="ECO:0007669"/>
    <property type="project" value="UniProtKB-KW"/>
</dbReference>
<dbReference type="Gene3D" id="3.30.565.10">
    <property type="entry name" value="Histidine kinase-like ATPase, C-terminal domain"/>
    <property type="match status" value="1"/>
</dbReference>
<dbReference type="InterPro" id="IPR005467">
    <property type="entry name" value="His_kinase_dom"/>
</dbReference>
<proteinExistence type="predicted"/>
<dbReference type="CDD" id="cd00130">
    <property type="entry name" value="PAS"/>
    <property type="match status" value="2"/>
</dbReference>
<keyword evidence="7" id="KW-0067">ATP-binding</keyword>
<evidence type="ECO:0000256" key="6">
    <source>
        <dbReference type="ARBA" id="ARBA00022777"/>
    </source>
</evidence>
<dbReference type="InterPro" id="IPR035965">
    <property type="entry name" value="PAS-like_dom_sf"/>
</dbReference>
<sequence>MPPPISRRRRVSPRLGAGDGSGSERAMPLTSVAASTCRRPAVGNSSRPVLHAPVMGNTEFVDLPSGLTPVDGLRPQTEASFAADPNAGLDFRLMADLMPTPCWMANADGYIFWYNRRFYDYTGTTPDQMAGWGWRSIHDPDMLPAVMAKWTGAIERGERFEMTFPLRAADGSFRPFLTRVEPVRNANGTVVRWYGVNSDVSGEVQLETRLSESEAALRAFFETTGIYTAIIDLDPDDFTFVLANRRMARFWGADGVTGRTARDLSGGRLPRSMMPAMHAAHVSGKPTTLEYPFNGPDGDRWFTATLTPMPTGRGGKPRLSIVSLDITARKDAEAALAQALETKDTLLHEVNHRVKNSLQLVTALLSLQAAQAREPALRSSLIEARGRVSVVASMHQRLYSTSAHDRVDLVSYLRELSVESAAAHGSGIALDFTADDELVLPLTIAVPLALVVSELLTNAFKYAFPGAERGTVRVTVHVVDGKVCLIIADDGVGLPPDFNLARAGSLGMKIVRSLTRQVGGTVEIEDNAPGAKFTVCAPTGIVTTPAA</sequence>
<dbReference type="OrthoDB" id="9760752at2"/>
<accession>A0A552U7K4</accession>
<feature type="region of interest" description="Disordered" evidence="9">
    <location>
        <begin position="1"/>
        <end position="27"/>
    </location>
</feature>
<dbReference type="Pfam" id="PF07568">
    <property type="entry name" value="HisKA_2"/>
    <property type="match status" value="1"/>
</dbReference>
<dbReference type="NCBIfam" id="TIGR00229">
    <property type="entry name" value="sensory_box"/>
    <property type="match status" value="2"/>
</dbReference>
<dbReference type="InterPro" id="IPR013656">
    <property type="entry name" value="PAS_4"/>
</dbReference>
<evidence type="ECO:0000256" key="7">
    <source>
        <dbReference type="ARBA" id="ARBA00022840"/>
    </source>
</evidence>
<keyword evidence="3" id="KW-0597">Phosphoprotein</keyword>
<dbReference type="InterPro" id="IPR000014">
    <property type="entry name" value="PAS"/>
</dbReference>
<dbReference type="InterPro" id="IPR003594">
    <property type="entry name" value="HATPase_dom"/>
</dbReference>
<evidence type="ECO:0000256" key="4">
    <source>
        <dbReference type="ARBA" id="ARBA00022679"/>
    </source>
</evidence>
<evidence type="ECO:0000259" key="10">
    <source>
        <dbReference type="PROSITE" id="PS50109"/>
    </source>
</evidence>
<comment type="catalytic activity">
    <reaction evidence="1">
        <text>ATP + protein L-histidine = ADP + protein N-phospho-L-histidine.</text>
        <dbReference type="EC" id="2.7.13.3"/>
    </reaction>
</comment>
<dbReference type="PRINTS" id="PR00344">
    <property type="entry name" value="BCTRLSENSOR"/>
</dbReference>
<dbReference type="PANTHER" id="PTHR41523:SF8">
    <property type="entry name" value="ETHYLENE RESPONSE SENSOR PROTEIN"/>
    <property type="match status" value="1"/>
</dbReference>
<dbReference type="InterPro" id="IPR000700">
    <property type="entry name" value="PAS-assoc_C"/>
</dbReference>
<organism evidence="12 13">
    <name type="scientific">Glacieibacterium frigidum</name>
    <dbReference type="NCBI Taxonomy" id="2593303"/>
    <lineage>
        <taxon>Bacteria</taxon>
        <taxon>Pseudomonadati</taxon>
        <taxon>Pseudomonadota</taxon>
        <taxon>Alphaproteobacteria</taxon>
        <taxon>Sphingomonadales</taxon>
        <taxon>Sphingosinicellaceae</taxon>
        <taxon>Glacieibacterium</taxon>
    </lineage>
</organism>
<reference evidence="12 13" key="1">
    <citation type="submission" date="2019-07" db="EMBL/GenBank/DDBJ databases">
        <title>Novel species isolated from glacier.</title>
        <authorList>
            <person name="Liu Q."/>
            <person name="Xin Y.-H."/>
        </authorList>
    </citation>
    <scope>NUCLEOTIDE SEQUENCE [LARGE SCALE GENOMIC DNA]</scope>
    <source>
        <strain evidence="12 13">LB1R16</strain>
    </source>
</reference>
<evidence type="ECO:0000313" key="12">
    <source>
        <dbReference type="EMBL" id="TRW14196.1"/>
    </source>
</evidence>
<dbReference type="Pfam" id="PF08447">
    <property type="entry name" value="PAS_3"/>
    <property type="match status" value="1"/>
</dbReference>
<dbReference type="SMART" id="SM00086">
    <property type="entry name" value="PAC"/>
    <property type="match status" value="2"/>
</dbReference>
<evidence type="ECO:0000256" key="8">
    <source>
        <dbReference type="ARBA" id="ARBA00023026"/>
    </source>
</evidence>
<dbReference type="PANTHER" id="PTHR41523">
    <property type="entry name" value="TWO-COMPONENT SYSTEM SENSOR PROTEIN"/>
    <property type="match status" value="1"/>
</dbReference>
<evidence type="ECO:0000256" key="2">
    <source>
        <dbReference type="ARBA" id="ARBA00012438"/>
    </source>
</evidence>
<evidence type="ECO:0000259" key="11">
    <source>
        <dbReference type="PROSITE" id="PS50113"/>
    </source>
</evidence>
<dbReference type="Pfam" id="PF02518">
    <property type="entry name" value="HATPase_c"/>
    <property type="match status" value="1"/>
</dbReference>
<keyword evidence="8" id="KW-0843">Virulence</keyword>
<dbReference type="Proteomes" id="UP000317894">
    <property type="component" value="Unassembled WGS sequence"/>
</dbReference>
<feature type="domain" description="Histidine kinase" evidence="10">
    <location>
        <begin position="349"/>
        <end position="541"/>
    </location>
</feature>
<dbReference type="SMART" id="SM00387">
    <property type="entry name" value="HATPase_c"/>
    <property type="match status" value="1"/>
</dbReference>
<evidence type="ECO:0000256" key="5">
    <source>
        <dbReference type="ARBA" id="ARBA00022741"/>
    </source>
</evidence>
<feature type="compositionally biased region" description="Basic residues" evidence="9">
    <location>
        <begin position="1"/>
        <end position="12"/>
    </location>
</feature>
<evidence type="ECO:0000256" key="1">
    <source>
        <dbReference type="ARBA" id="ARBA00000085"/>
    </source>
</evidence>
<name>A0A552U7K4_9SPHN</name>
<dbReference type="GO" id="GO:0004673">
    <property type="term" value="F:protein histidine kinase activity"/>
    <property type="evidence" value="ECO:0007669"/>
    <property type="project" value="UniProtKB-EC"/>
</dbReference>
<dbReference type="FunFam" id="3.30.450.20:FF:000099">
    <property type="entry name" value="Sensory box sensor histidine kinase"/>
    <property type="match status" value="1"/>
</dbReference>
<dbReference type="PROSITE" id="PS50113">
    <property type="entry name" value="PAC"/>
    <property type="match status" value="2"/>
</dbReference>
<dbReference type="AlphaFoldDB" id="A0A552U7K4"/>
<dbReference type="InterPro" id="IPR004358">
    <property type="entry name" value="Sig_transdc_His_kin-like_C"/>
</dbReference>
<keyword evidence="6" id="KW-0418">Kinase</keyword>
<dbReference type="SUPFAM" id="SSF55874">
    <property type="entry name" value="ATPase domain of HSP90 chaperone/DNA topoisomerase II/histidine kinase"/>
    <property type="match status" value="1"/>
</dbReference>
<dbReference type="InterPro" id="IPR011495">
    <property type="entry name" value="Sig_transdc_His_kin_sub2_dim/P"/>
</dbReference>
<keyword evidence="4" id="KW-0808">Transferase</keyword>
<keyword evidence="5" id="KW-0547">Nucleotide-binding</keyword>
<dbReference type="SMART" id="SM00091">
    <property type="entry name" value="PAS"/>
    <property type="match status" value="2"/>
</dbReference>
<comment type="caution">
    <text evidence="12">The sequence shown here is derived from an EMBL/GenBank/DDBJ whole genome shotgun (WGS) entry which is preliminary data.</text>
</comment>
<gene>
    <name evidence="12" type="ORF">FMM06_10770</name>
</gene>
<evidence type="ECO:0000256" key="9">
    <source>
        <dbReference type="SAM" id="MobiDB-lite"/>
    </source>
</evidence>
<feature type="domain" description="PAC" evidence="11">
    <location>
        <begin position="287"/>
        <end position="338"/>
    </location>
</feature>
<dbReference type="SUPFAM" id="SSF55785">
    <property type="entry name" value="PYP-like sensor domain (PAS domain)"/>
    <property type="match status" value="2"/>
</dbReference>
<evidence type="ECO:0000313" key="13">
    <source>
        <dbReference type="Proteomes" id="UP000317894"/>
    </source>
</evidence>
<keyword evidence="13" id="KW-1185">Reference proteome</keyword>
<evidence type="ECO:0000256" key="3">
    <source>
        <dbReference type="ARBA" id="ARBA00022553"/>
    </source>
</evidence>
<feature type="domain" description="PAC" evidence="11">
    <location>
        <begin position="160"/>
        <end position="212"/>
    </location>
</feature>
<dbReference type="InterPro" id="IPR036890">
    <property type="entry name" value="HATPase_C_sf"/>
</dbReference>
<dbReference type="InterPro" id="IPR013655">
    <property type="entry name" value="PAS_fold_3"/>
</dbReference>